<protein>
    <submittedName>
        <fullName evidence="1">Protein UCP033563</fullName>
    </submittedName>
</protein>
<organism evidence="1">
    <name type="scientific">uncultured bacterium contig00018</name>
    <dbReference type="NCBI Taxonomy" id="1181509"/>
    <lineage>
        <taxon>Bacteria</taxon>
        <taxon>environmental samples</taxon>
    </lineage>
</organism>
<name>A0A806KK09_9BACT</name>
<sequence>MSDIHSRLAALGAGVPEILLPRDGTDFSKWAVIACDQFTQDRDYWERVKAAAGGAPSCINLIFPEVYLEDGGAEERARRIREIRNSMDSYLSNGVFAPPRRCFVYLERSTPRHPMRRGLVLTVDLERYDWAPEARPLIRSTEGTVKERLPPRVEIRRGAPLELPHILLLIDDEDDRLIPSLGEMTRKSAPLYKTTLMMNSGAVSGWALDTEEAWAALAGGLEALAGKAGGRYGAARPGESPFLFAMGDGNHSLATAKAVWEEYKKTHAGEAGLENHPARWALVEVENLYDPGIDFEPIHRVVFGVEPADLLKAFASLGNLRCRQEPQNGRVIRVESLSPEIATAGLQPVLDCLAGQRKGCSIDYIHGEEEVFRLTSDTARQAVGLILPPVRKDGLFRTVAQSGPLPRKSFSMGSAEEKRFYLECRRLF</sequence>
<dbReference type="EMBL" id="JQ844231">
    <property type="protein sequence ID" value="AGS53370.1"/>
    <property type="molecule type" value="Genomic_DNA"/>
</dbReference>
<dbReference type="PANTHER" id="PTHR36454:SF1">
    <property type="entry name" value="DUF1015 DOMAIN-CONTAINING PROTEIN"/>
    <property type="match status" value="1"/>
</dbReference>
<dbReference type="PANTHER" id="PTHR36454">
    <property type="entry name" value="LMO2823 PROTEIN"/>
    <property type="match status" value="1"/>
</dbReference>
<evidence type="ECO:0000313" key="1">
    <source>
        <dbReference type="EMBL" id="AGS53370.1"/>
    </source>
</evidence>
<proteinExistence type="predicted"/>
<dbReference type="AlphaFoldDB" id="A0A806KK09"/>
<reference evidence="1" key="1">
    <citation type="submission" date="2012-03" db="EMBL/GenBank/DDBJ databases">
        <title>Functional metagenomics reveals considerable lignocellulase gene clusters in the gut microbiome of a wood-feeding higher termite.</title>
        <authorList>
            <person name="Liu N."/>
        </authorList>
    </citation>
    <scope>NUCLEOTIDE SEQUENCE</scope>
</reference>
<accession>A0A806KK09</accession>
<dbReference type="Pfam" id="PF06245">
    <property type="entry name" value="DUF1015"/>
    <property type="match status" value="1"/>
</dbReference>
<dbReference type="InterPro" id="IPR008323">
    <property type="entry name" value="UCP033563"/>
</dbReference>